<evidence type="ECO:0000256" key="2">
    <source>
        <dbReference type="ARBA" id="ARBA00023125"/>
    </source>
</evidence>
<dbReference type="SUPFAM" id="SSF54909">
    <property type="entry name" value="Dimeric alpha+beta barrel"/>
    <property type="match status" value="1"/>
</dbReference>
<name>A0A5B8IPB1_9ACTN</name>
<dbReference type="OrthoDB" id="4050641at2"/>
<evidence type="ECO:0000259" key="5">
    <source>
        <dbReference type="Pfam" id="PF13404"/>
    </source>
</evidence>
<dbReference type="SUPFAM" id="SSF46785">
    <property type="entry name" value="Winged helix' DNA-binding domain"/>
    <property type="match status" value="2"/>
</dbReference>
<dbReference type="InterPro" id="IPR036390">
    <property type="entry name" value="WH_DNA-bd_sf"/>
</dbReference>
<dbReference type="InterPro" id="IPR011008">
    <property type="entry name" value="Dimeric_a/b-barrel"/>
</dbReference>
<evidence type="ECO:0000313" key="7">
    <source>
        <dbReference type="Proteomes" id="UP000320580"/>
    </source>
</evidence>
<dbReference type="PANTHER" id="PTHR30154:SF34">
    <property type="entry name" value="TRANSCRIPTIONAL REGULATOR AZLB"/>
    <property type="match status" value="1"/>
</dbReference>
<keyword evidence="1" id="KW-0805">Transcription regulation</keyword>
<keyword evidence="7" id="KW-1185">Reference proteome</keyword>
<dbReference type="AlphaFoldDB" id="A0A5B8IPB1"/>
<accession>A0A5B8IPB1</accession>
<dbReference type="Pfam" id="PF13404">
    <property type="entry name" value="HTH_AsnC-type"/>
    <property type="match status" value="2"/>
</dbReference>
<dbReference type="Proteomes" id="UP000320580">
    <property type="component" value="Chromosome"/>
</dbReference>
<feature type="region of interest" description="Disordered" evidence="4">
    <location>
        <begin position="45"/>
        <end position="66"/>
    </location>
</feature>
<dbReference type="InterPro" id="IPR019888">
    <property type="entry name" value="Tscrpt_reg_AsnC-like"/>
</dbReference>
<sequence>MKTAADPPGRPPGSICPQVRDSAIRLPPGRGYSSPWTLITTRAGATTRHNQGRSHDPTHPGGATVDDTDKLVVSALLANGRASWTAIAEALNLTESTVRRRGTRLMESGLLAVTVLENPYRAWGGWPLLLLPRARPDRTLRLAHQLARMYPVKTVWVLDNGEILALVHPRDRAERNDLTLRHQPLIGDLVDLRTLPVLRAYTLAGPPEPPLLTVAQTDLIRHPYGAPGLAPGPRLDADEQHLVEALAVDGRMSFSRLAAATHTSAATAQRRLDRLRRGGGAEIATVVDRCQVGLDVQAVFFIQCDPATLPDTVKRLTSRTAVHLAAAVTGPDNLIAAVAVSHTDDVYRLQADVLPGLPGYRHARVHLVTTFIKESGMIYHDGHWQAVEP</sequence>
<evidence type="ECO:0000313" key="6">
    <source>
        <dbReference type="EMBL" id="QDY80422.1"/>
    </source>
</evidence>
<evidence type="ECO:0000256" key="4">
    <source>
        <dbReference type="SAM" id="MobiDB-lite"/>
    </source>
</evidence>
<dbReference type="GO" id="GO:0043200">
    <property type="term" value="P:response to amino acid"/>
    <property type="evidence" value="ECO:0007669"/>
    <property type="project" value="TreeGrafter"/>
</dbReference>
<reference evidence="6 7" key="1">
    <citation type="submission" date="2019-07" db="EMBL/GenBank/DDBJ databases">
        <authorList>
            <person name="Zhu P."/>
        </authorList>
    </citation>
    <scope>NUCLEOTIDE SEQUENCE [LARGE SCALE GENOMIC DNA]</scope>
    <source>
        <strain evidence="6 7">SSL-25</strain>
    </source>
</reference>
<evidence type="ECO:0000256" key="3">
    <source>
        <dbReference type="ARBA" id="ARBA00023163"/>
    </source>
</evidence>
<dbReference type="KEGG" id="sqz:FQU76_32265"/>
<dbReference type="InterPro" id="IPR036388">
    <property type="entry name" value="WH-like_DNA-bd_sf"/>
</dbReference>
<organism evidence="6 7">
    <name type="scientific">Streptomyces qinzhouensis</name>
    <dbReference type="NCBI Taxonomy" id="2599401"/>
    <lineage>
        <taxon>Bacteria</taxon>
        <taxon>Bacillati</taxon>
        <taxon>Actinomycetota</taxon>
        <taxon>Actinomycetes</taxon>
        <taxon>Kitasatosporales</taxon>
        <taxon>Streptomycetaceae</taxon>
        <taxon>Streptomyces</taxon>
    </lineage>
</organism>
<evidence type="ECO:0000256" key="1">
    <source>
        <dbReference type="ARBA" id="ARBA00023015"/>
    </source>
</evidence>
<feature type="domain" description="HTH asnC-type" evidence="5">
    <location>
        <begin position="235"/>
        <end position="276"/>
    </location>
</feature>
<keyword evidence="2" id="KW-0238">DNA-binding</keyword>
<gene>
    <name evidence="6" type="ORF">FQU76_32265</name>
</gene>
<dbReference type="PANTHER" id="PTHR30154">
    <property type="entry name" value="LEUCINE-RESPONSIVE REGULATORY PROTEIN"/>
    <property type="match status" value="1"/>
</dbReference>
<proteinExistence type="predicted"/>
<dbReference type="PRINTS" id="PR00033">
    <property type="entry name" value="HTHASNC"/>
</dbReference>
<feature type="domain" description="HTH asnC-type" evidence="5">
    <location>
        <begin position="66"/>
        <end position="105"/>
    </location>
</feature>
<protein>
    <submittedName>
        <fullName evidence="6">Lrp/AsnC family transcriptional regulator</fullName>
    </submittedName>
</protein>
<dbReference type="Gene3D" id="1.10.10.10">
    <property type="entry name" value="Winged helix-like DNA-binding domain superfamily/Winged helix DNA-binding domain"/>
    <property type="match status" value="2"/>
</dbReference>
<keyword evidence="3" id="KW-0804">Transcription</keyword>
<dbReference type="GO" id="GO:0005829">
    <property type="term" value="C:cytosol"/>
    <property type="evidence" value="ECO:0007669"/>
    <property type="project" value="TreeGrafter"/>
</dbReference>
<dbReference type="GO" id="GO:0043565">
    <property type="term" value="F:sequence-specific DNA binding"/>
    <property type="evidence" value="ECO:0007669"/>
    <property type="project" value="InterPro"/>
</dbReference>
<dbReference type="Gene3D" id="3.30.70.920">
    <property type="match status" value="1"/>
</dbReference>
<dbReference type="SMART" id="SM00344">
    <property type="entry name" value="HTH_ASNC"/>
    <property type="match status" value="1"/>
</dbReference>
<dbReference type="InterPro" id="IPR000485">
    <property type="entry name" value="AsnC-type_HTH_dom"/>
</dbReference>
<dbReference type="EMBL" id="CP042266">
    <property type="protein sequence ID" value="QDY80422.1"/>
    <property type="molecule type" value="Genomic_DNA"/>
</dbReference>